<keyword evidence="1" id="KW-0805">Transcription regulation</keyword>
<feature type="domain" description="HTH tetR-type" evidence="5">
    <location>
        <begin position="11"/>
        <end position="71"/>
    </location>
</feature>
<evidence type="ECO:0000256" key="1">
    <source>
        <dbReference type="ARBA" id="ARBA00023015"/>
    </source>
</evidence>
<dbReference type="InterPro" id="IPR001647">
    <property type="entry name" value="HTH_TetR"/>
</dbReference>
<dbReference type="OrthoDB" id="9798857at2"/>
<dbReference type="PANTHER" id="PTHR30055:SF240">
    <property type="entry name" value="HTH-TYPE TRANSCRIPTIONAL REGULATOR ACRR"/>
    <property type="match status" value="1"/>
</dbReference>
<dbReference type="GO" id="GO:0000976">
    <property type="term" value="F:transcription cis-regulatory region binding"/>
    <property type="evidence" value="ECO:0007669"/>
    <property type="project" value="TreeGrafter"/>
</dbReference>
<keyword evidence="3" id="KW-0804">Transcription</keyword>
<dbReference type="InterPro" id="IPR041612">
    <property type="entry name" value="YfiR_C"/>
</dbReference>
<protein>
    <submittedName>
        <fullName evidence="6">Transcriptional regulator, TetR family</fullName>
    </submittedName>
</protein>
<accession>A1BFU6</accession>
<proteinExistence type="predicted"/>
<dbReference type="SUPFAM" id="SSF48498">
    <property type="entry name" value="Tetracyclin repressor-like, C-terminal domain"/>
    <property type="match status" value="1"/>
</dbReference>
<keyword evidence="2 4" id="KW-0238">DNA-binding</keyword>
<dbReference type="KEGG" id="cph:Cpha266_1240"/>
<evidence type="ECO:0000313" key="6">
    <source>
        <dbReference type="EMBL" id="ABL65273.1"/>
    </source>
</evidence>
<gene>
    <name evidence="6" type="ordered locus">Cpha266_1240</name>
</gene>
<dbReference type="STRING" id="290317.Cpha266_1240"/>
<dbReference type="PANTHER" id="PTHR30055">
    <property type="entry name" value="HTH-TYPE TRANSCRIPTIONAL REGULATOR RUTR"/>
    <property type="match status" value="1"/>
</dbReference>
<name>A1BFU6_CHLPD</name>
<dbReference type="InterPro" id="IPR009057">
    <property type="entry name" value="Homeodomain-like_sf"/>
</dbReference>
<dbReference type="InterPro" id="IPR036271">
    <property type="entry name" value="Tet_transcr_reg_TetR-rel_C_sf"/>
</dbReference>
<dbReference type="RefSeq" id="WP_011745097.1">
    <property type="nucleotide sequence ID" value="NC_008639.1"/>
</dbReference>
<dbReference type="AlphaFoldDB" id="A1BFU6"/>
<dbReference type="InterPro" id="IPR050109">
    <property type="entry name" value="HTH-type_TetR-like_transc_reg"/>
</dbReference>
<dbReference type="Pfam" id="PF17922">
    <property type="entry name" value="TetR_C_17"/>
    <property type="match status" value="1"/>
</dbReference>
<keyword evidence="7" id="KW-1185">Reference proteome</keyword>
<dbReference type="PROSITE" id="PS50977">
    <property type="entry name" value="HTH_TETR_2"/>
    <property type="match status" value="1"/>
</dbReference>
<dbReference type="SUPFAM" id="SSF46689">
    <property type="entry name" value="Homeodomain-like"/>
    <property type="match status" value="1"/>
</dbReference>
<dbReference type="Proteomes" id="UP000008701">
    <property type="component" value="Chromosome"/>
</dbReference>
<reference evidence="6 7" key="1">
    <citation type="submission" date="2006-12" db="EMBL/GenBank/DDBJ databases">
        <title>Complete sequence of Chlorobium phaeobacteroides DSM 266.</title>
        <authorList>
            <consortium name="US DOE Joint Genome Institute"/>
            <person name="Copeland A."/>
            <person name="Lucas S."/>
            <person name="Lapidus A."/>
            <person name="Barry K."/>
            <person name="Detter J.C."/>
            <person name="Glavina del Rio T."/>
            <person name="Hammon N."/>
            <person name="Israni S."/>
            <person name="Pitluck S."/>
            <person name="Goltsman E."/>
            <person name="Schmutz J."/>
            <person name="Larimer F."/>
            <person name="Land M."/>
            <person name="Hauser L."/>
            <person name="Mikhailova N."/>
            <person name="Li T."/>
            <person name="Overmann J."/>
            <person name="Bryant D.A."/>
            <person name="Richardson P."/>
        </authorList>
    </citation>
    <scope>NUCLEOTIDE SEQUENCE [LARGE SCALE GENOMIC DNA]</scope>
    <source>
        <strain evidence="6 7">DSM 266</strain>
    </source>
</reference>
<dbReference type="GO" id="GO:0003700">
    <property type="term" value="F:DNA-binding transcription factor activity"/>
    <property type="evidence" value="ECO:0007669"/>
    <property type="project" value="TreeGrafter"/>
</dbReference>
<dbReference type="Pfam" id="PF00440">
    <property type="entry name" value="TetR_N"/>
    <property type="match status" value="1"/>
</dbReference>
<dbReference type="Gene3D" id="1.10.357.10">
    <property type="entry name" value="Tetracycline Repressor, domain 2"/>
    <property type="match status" value="1"/>
</dbReference>
<dbReference type="eggNOG" id="COG1309">
    <property type="taxonomic scope" value="Bacteria"/>
</dbReference>
<organism evidence="6 7">
    <name type="scientific">Chlorobium phaeobacteroides (strain DSM 266 / SMG 266 / 2430)</name>
    <dbReference type="NCBI Taxonomy" id="290317"/>
    <lineage>
        <taxon>Bacteria</taxon>
        <taxon>Pseudomonadati</taxon>
        <taxon>Chlorobiota</taxon>
        <taxon>Chlorobiia</taxon>
        <taxon>Chlorobiales</taxon>
        <taxon>Chlorobiaceae</taxon>
        <taxon>Chlorobium/Pelodictyon group</taxon>
        <taxon>Chlorobium</taxon>
    </lineage>
</organism>
<evidence type="ECO:0000313" key="7">
    <source>
        <dbReference type="Proteomes" id="UP000008701"/>
    </source>
</evidence>
<evidence type="ECO:0000256" key="4">
    <source>
        <dbReference type="PROSITE-ProRule" id="PRU00335"/>
    </source>
</evidence>
<evidence type="ECO:0000259" key="5">
    <source>
        <dbReference type="PROSITE" id="PS50977"/>
    </source>
</evidence>
<feature type="DNA-binding region" description="H-T-H motif" evidence="4">
    <location>
        <begin position="34"/>
        <end position="53"/>
    </location>
</feature>
<sequence length="201" mass="22238">MKRVVKNLSAERRRAVTVETVIELAGEKNPAEITTADIALRMKLTQGALFRHFPTKDALWESVMTWVAGQIFSRVDTAVAQTDSPLAALENMFKSHINFVAHHPGVPGMIFSELQRPVKSEAKKFVETMLSRYGERIKTLLQKGIELGEVDPDLDVAAASVMFIGNIQGLVMQSLIAGDTTVMLQNARPVFSLYKAGIIKR</sequence>
<evidence type="ECO:0000256" key="2">
    <source>
        <dbReference type="ARBA" id="ARBA00023125"/>
    </source>
</evidence>
<evidence type="ECO:0000256" key="3">
    <source>
        <dbReference type="ARBA" id="ARBA00023163"/>
    </source>
</evidence>
<dbReference type="EMBL" id="CP000492">
    <property type="protein sequence ID" value="ABL65273.1"/>
    <property type="molecule type" value="Genomic_DNA"/>
</dbReference>
<dbReference type="HOGENOM" id="CLU_069356_12_3_10"/>